<reference evidence="10" key="1">
    <citation type="journal article" date="2014" name="Int. J. Syst. Evol. Microbiol.">
        <title>Complete genome sequence of Corynebacterium casei LMG S-19264T (=DSM 44701T), isolated from a smear-ripened cheese.</title>
        <authorList>
            <consortium name="US DOE Joint Genome Institute (JGI-PGF)"/>
            <person name="Walter F."/>
            <person name="Albersmeier A."/>
            <person name="Kalinowski J."/>
            <person name="Ruckert C."/>
        </authorList>
    </citation>
    <scope>NUCLEOTIDE SEQUENCE</scope>
    <source>
        <strain evidence="10">CGMCC 1.15254</strain>
    </source>
</reference>
<keyword evidence="4 6" id="KW-0807">Transducer</keyword>
<sequence length="814" mass="90771">MLSHMRLRTKLVLSFMVVLVLMIVTSGLAYKQFMMVAHEVVEYAHIVEGASKASHIEARFLKLRTHAREYAVTGNKEEGAQVEKIGTVLVDDLKRALSENQDPERQALLKEMLEDAQKYMSDFASVKKLDEEYRNLVRNDMMPKGLQMSMELDGILQEVVRNDTNEIRTHIENAIKHTLMARLYSNQLIGNKDVTVEDKVREEFLRLHQSVKELRAVARNAQDLELADHIDQLATSYEQTLNQVIEETSEIHHLVDGEMKGFARELVEDAEKLQILAAEDESRISAETLANIELGERELIIVGLSSFVLGLGMAWWLGGTLAKPVQAITKVMHALANNDLNVHVPYTENRDELGDMASSVEHFKEAMAEVKRMEKRQQEDKLKAEAQRRVAMIQMADIFESSVGKVVEAVTSAATQLQASAGQMAHTAKQTSEQATNVSAATEEASANVQTVASASEELASANSEIGRNMQNSARVTADAASKAQETHETVISMVDEVRRITSFAELISQIADQTNMLALNATIESARAGEAGKGFAVVASEVKLLAQQTADATEEIVNQIRQVNLVTQRAAREMENISQCIGEADKLSNSVASTIEEQVAATAEIARSVEQAAQGTQMVANNITMVEQASGETGLAAQEIALSSQELSKQAEFLRAEVGKFLENIRASNENKQFLAWCDDFSCDIKVIDDHHKTFFQEINYYHARMLDGITAQEVDASLNRILISFEEHLREEESEMRQAQYSQVESHCAAHNEIMAKLNQIAQQHFDGDDISLDFFDALASWLREHTAKEDRDFAQYLKEERPDFIVQLEAA</sequence>
<keyword evidence="3" id="KW-0408">Iron</keyword>
<dbReference type="InterPro" id="IPR012312">
    <property type="entry name" value="Hemerythrin-like"/>
</dbReference>
<dbReference type="InterPro" id="IPR003660">
    <property type="entry name" value="HAMP_dom"/>
</dbReference>
<dbReference type="SUPFAM" id="SSF58104">
    <property type="entry name" value="Methyl-accepting chemotaxis protein (MCP) signaling domain"/>
    <property type="match status" value="1"/>
</dbReference>
<evidence type="ECO:0000259" key="7">
    <source>
        <dbReference type="PROSITE" id="PS50111"/>
    </source>
</evidence>
<dbReference type="PROSITE" id="PS50111">
    <property type="entry name" value="CHEMOTAXIS_TRANSDUC_2"/>
    <property type="match status" value="1"/>
</dbReference>
<protein>
    <submittedName>
        <fullName evidence="10">Methyl-accepting chemotaxis protein</fullName>
    </submittedName>
</protein>
<dbReference type="Proteomes" id="UP000632498">
    <property type="component" value="Unassembled WGS sequence"/>
</dbReference>
<dbReference type="CDD" id="cd12107">
    <property type="entry name" value="Hemerythrin"/>
    <property type="match status" value="1"/>
</dbReference>
<dbReference type="Gene3D" id="1.10.287.950">
    <property type="entry name" value="Methyl-accepting chemotaxis protein"/>
    <property type="match status" value="1"/>
</dbReference>
<dbReference type="InterPro" id="IPR032255">
    <property type="entry name" value="HBM"/>
</dbReference>
<name>A0A917C1Q5_9PROT</name>
<dbReference type="Pfam" id="PF00015">
    <property type="entry name" value="MCPsignal"/>
    <property type="match status" value="1"/>
</dbReference>
<feature type="domain" description="HBM" evidence="9">
    <location>
        <begin position="45"/>
        <end position="285"/>
    </location>
</feature>
<dbReference type="GO" id="GO:0016020">
    <property type="term" value="C:membrane"/>
    <property type="evidence" value="ECO:0007669"/>
    <property type="project" value="InterPro"/>
</dbReference>
<dbReference type="Gene3D" id="1.20.120.50">
    <property type="entry name" value="Hemerythrin-like"/>
    <property type="match status" value="1"/>
</dbReference>
<evidence type="ECO:0000256" key="1">
    <source>
        <dbReference type="ARBA" id="ARBA00010587"/>
    </source>
</evidence>
<proteinExistence type="inferred from homology"/>
<gene>
    <name evidence="10" type="ORF">GCM10011332_19720</name>
</gene>
<organism evidence="10 11">
    <name type="scientific">Terasakiella brassicae</name>
    <dbReference type="NCBI Taxonomy" id="1634917"/>
    <lineage>
        <taxon>Bacteria</taxon>
        <taxon>Pseudomonadati</taxon>
        <taxon>Pseudomonadota</taxon>
        <taxon>Alphaproteobacteria</taxon>
        <taxon>Rhodospirillales</taxon>
        <taxon>Terasakiellaceae</taxon>
        <taxon>Terasakiella</taxon>
    </lineage>
</organism>
<reference evidence="10" key="2">
    <citation type="submission" date="2020-09" db="EMBL/GenBank/DDBJ databases">
        <authorList>
            <person name="Sun Q."/>
            <person name="Zhou Y."/>
        </authorList>
    </citation>
    <scope>NUCLEOTIDE SEQUENCE</scope>
    <source>
        <strain evidence="10">CGMCC 1.15254</strain>
    </source>
</reference>
<evidence type="ECO:0000313" key="11">
    <source>
        <dbReference type="Proteomes" id="UP000632498"/>
    </source>
</evidence>
<dbReference type="SMART" id="SM01358">
    <property type="entry name" value="HBM"/>
    <property type="match status" value="1"/>
</dbReference>
<dbReference type="Gene3D" id="6.10.340.10">
    <property type="match status" value="1"/>
</dbReference>
<dbReference type="AlphaFoldDB" id="A0A917C1Q5"/>
<evidence type="ECO:0000259" key="9">
    <source>
        <dbReference type="PROSITE" id="PS51753"/>
    </source>
</evidence>
<evidence type="ECO:0000256" key="2">
    <source>
        <dbReference type="ARBA" id="ARBA00022723"/>
    </source>
</evidence>
<dbReference type="GO" id="GO:0046872">
    <property type="term" value="F:metal ion binding"/>
    <property type="evidence" value="ECO:0007669"/>
    <property type="project" value="UniProtKB-KW"/>
</dbReference>
<dbReference type="Pfam" id="PF01814">
    <property type="entry name" value="Hemerythrin"/>
    <property type="match status" value="1"/>
</dbReference>
<dbReference type="PROSITE" id="PS51753">
    <property type="entry name" value="HBM"/>
    <property type="match status" value="1"/>
</dbReference>
<feature type="domain" description="Methyl-accepting transducer" evidence="7">
    <location>
        <begin position="406"/>
        <end position="649"/>
    </location>
</feature>
<dbReference type="CDD" id="cd06225">
    <property type="entry name" value="HAMP"/>
    <property type="match status" value="1"/>
</dbReference>
<comment type="caution">
    <text evidence="10">The sequence shown here is derived from an EMBL/GenBank/DDBJ whole genome shotgun (WGS) entry which is preliminary data.</text>
</comment>
<dbReference type="EMBL" id="BMHV01000012">
    <property type="protein sequence ID" value="GGF65692.1"/>
    <property type="molecule type" value="Genomic_DNA"/>
</dbReference>
<dbReference type="PROSITE" id="PS50885">
    <property type="entry name" value="HAMP"/>
    <property type="match status" value="1"/>
</dbReference>
<dbReference type="PANTHER" id="PTHR32089:SF112">
    <property type="entry name" value="LYSOZYME-LIKE PROTEIN-RELATED"/>
    <property type="match status" value="1"/>
</dbReference>
<dbReference type="PANTHER" id="PTHR32089">
    <property type="entry name" value="METHYL-ACCEPTING CHEMOTAXIS PROTEIN MCPB"/>
    <property type="match status" value="1"/>
</dbReference>
<dbReference type="GO" id="GO:0007165">
    <property type="term" value="P:signal transduction"/>
    <property type="evidence" value="ECO:0007669"/>
    <property type="project" value="UniProtKB-KW"/>
</dbReference>
<comment type="similarity">
    <text evidence="5">Belongs to the methyl-accepting chemotaxis (MCP) protein family.</text>
</comment>
<comment type="similarity">
    <text evidence="1">Belongs to the hemerythrin family.</text>
</comment>
<evidence type="ECO:0000256" key="4">
    <source>
        <dbReference type="ARBA" id="ARBA00023224"/>
    </source>
</evidence>
<evidence type="ECO:0000256" key="6">
    <source>
        <dbReference type="PROSITE-ProRule" id="PRU00284"/>
    </source>
</evidence>
<accession>A0A917C1Q5</accession>
<keyword evidence="11" id="KW-1185">Reference proteome</keyword>
<dbReference type="Pfam" id="PF00672">
    <property type="entry name" value="HAMP"/>
    <property type="match status" value="1"/>
</dbReference>
<dbReference type="InterPro" id="IPR004089">
    <property type="entry name" value="MCPsignal_dom"/>
</dbReference>
<dbReference type="SMART" id="SM00304">
    <property type="entry name" value="HAMP"/>
    <property type="match status" value="1"/>
</dbReference>
<dbReference type="SMART" id="SM00283">
    <property type="entry name" value="MA"/>
    <property type="match status" value="1"/>
</dbReference>
<evidence type="ECO:0000256" key="3">
    <source>
        <dbReference type="ARBA" id="ARBA00023004"/>
    </source>
</evidence>
<dbReference type="InterPro" id="IPR035938">
    <property type="entry name" value="Hemerythrin-like_sf"/>
</dbReference>
<evidence type="ECO:0000313" key="10">
    <source>
        <dbReference type="EMBL" id="GGF65692.1"/>
    </source>
</evidence>
<evidence type="ECO:0000259" key="8">
    <source>
        <dbReference type="PROSITE" id="PS50885"/>
    </source>
</evidence>
<dbReference type="SUPFAM" id="SSF47188">
    <property type="entry name" value="Hemerythrin-like"/>
    <property type="match status" value="1"/>
</dbReference>
<evidence type="ECO:0000256" key="5">
    <source>
        <dbReference type="ARBA" id="ARBA00029447"/>
    </source>
</evidence>
<dbReference type="NCBIfam" id="TIGR02481">
    <property type="entry name" value="hemeryth_dom"/>
    <property type="match status" value="1"/>
</dbReference>
<dbReference type="InterPro" id="IPR012827">
    <property type="entry name" value="Hemerythrin_metal-bd"/>
</dbReference>
<keyword evidence="2" id="KW-0479">Metal-binding</keyword>
<feature type="domain" description="HAMP" evidence="8">
    <location>
        <begin position="319"/>
        <end position="372"/>
    </location>
</feature>